<evidence type="ECO:0000313" key="3">
    <source>
        <dbReference type="EMBL" id="TCJ89920.1"/>
    </source>
</evidence>
<dbReference type="OrthoDB" id="4382201at2"/>
<comment type="caution">
    <text evidence="3">The sequence shown here is derived from an EMBL/GenBank/DDBJ whole genome shotgun (WGS) entry which is preliminary data.</text>
</comment>
<name>A0A4R1F8J6_9NOCA</name>
<evidence type="ECO:0000313" key="4">
    <source>
        <dbReference type="Proteomes" id="UP000294856"/>
    </source>
</evidence>
<reference evidence="3 4" key="1">
    <citation type="submission" date="2019-03" db="EMBL/GenBank/DDBJ databases">
        <title>Genomic Encyclopedia of Type Strains, Phase IV (KMG-IV): sequencing the most valuable type-strain genomes for metagenomic binning, comparative biology and taxonomic classification.</title>
        <authorList>
            <person name="Goeker M."/>
        </authorList>
    </citation>
    <scope>NUCLEOTIDE SEQUENCE [LARGE SCALE GENOMIC DNA]</scope>
    <source>
        <strain evidence="3 4">DSM 44684</strain>
    </source>
</reference>
<evidence type="ECO:0000256" key="1">
    <source>
        <dbReference type="SAM" id="MobiDB-lite"/>
    </source>
</evidence>
<proteinExistence type="predicted"/>
<feature type="domain" description="MobA/VirD2-like nuclease" evidence="2">
    <location>
        <begin position="73"/>
        <end position="198"/>
    </location>
</feature>
<feature type="compositionally biased region" description="Basic and acidic residues" evidence="1">
    <location>
        <begin position="616"/>
        <end position="625"/>
    </location>
</feature>
<dbReference type="STRING" id="1210063.GCA_001612665_05791"/>
<feature type="region of interest" description="Disordered" evidence="1">
    <location>
        <begin position="203"/>
        <end position="233"/>
    </location>
</feature>
<evidence type="ECO:0000259" key="2">
    <source>
        <dbReference type="Pfam" id="PF03432"/>
    </source>
</evidence>
<feature type="region of interest" description="Disordered" evidence="1">
    <location>
        <begin position="575"/>
        <end position="625"/>
    </location>
</feature>
<protein>
    <recommendedName>
        <fullName evidence="2">MobA/VirD2-like nuclease domain-containing protein</fullName>
    </recommendedName>
</protein>
<dbReference type="Pfam" id="PF03432">
    <property type="entry name" value="Relaxase"/>
    <property type="match status" value="1"/>
</dbReference>
<dbReference type="InterPro" id="IPR005094">
    <property type="entry name" value="Endonuclease_MobA/VirD2"/>
</dbReference>
<keyword evidence="4" id="KW-1185">Reference proteome</keyword>
<dbReference type="Proteomes" id="UP000294856">
    <property type="component" value="Unassembled WGS sequence"/>
</dbReference>
<accession>A0A4R1F8J6</accession>
<sequence length="625" mass="68014">MMPNVVKGSDMGGLLRYLAGPGRANEHTDPTVVAGDIVTMAVYGGRIDVSRATELAKLLDSPRQTVLRGEPVLVTNYREARAKIAEGVPRKEAFETATRDQNVWHCSLALDPKEGQLDTARWGEIARRFMEEMDFVDRTDGAPDVRWTAIHHGLTKNGGDHIHIAMAVVRPDGSLADVRRDHPRSQAATATIEHEFGLKVLASREDRATEQATRPDERGRAERVGAPETDREALHRRVRAVATATESEAEFVRELRGAGMVLRPRFAKGGTDEVVGYAIRMPAQKNQKSGAWEKAIWYGGGQLAKDLTLNSLRGWTGWDASEDARTAAVAEWSRPPTTRTGRAIGPNVMSEQDAIRQLGRWSQYMSTIPANDRDAWAKAASQTAGLFAAASVRTETKPGPLDSVSRQLARAGQLPAHQRRPQQVHGQGMRSVARMLWSMQSDATSKVALAVALTECLLAIMDMLAERDRAQAAKMLASHAHRSLTQVHMRAGGTDPTRRTVPVTEVGSPPWAAARRSLAVINREDRETVEGEVSTSTQGWQAKRIALQGRPGTLQVDEHGHVLSDQLWKASKVGRAAGSLTPPGGAKKPGKSTPGATKSTPPAKGRYPGYNPYKPGPDRGKGPER</sequence>
<dbReference type="EMBL" id="SMFR01000008">
    <property type="protein sequence ID" value="TCJ89920.1"/>
    <property type="molecule type" value="Genomic_DNA"/>
</dbReference>
<dbReference type="RefSeq" id="WP_067458262.1">
    <property type="nucleotide sequence ID" value="NZ_SMFR01000008.1"/>
</dbReference>
<gene>
    <name evidence="3" type="ORF">DFR71_6210</name>
</gene>
<organism evidence="3 4">
    <name type="scientific">Nocardia alba</name>
    <dbReference type="NCBI Taxonomy" id="225051"/>
    <lineage>
        <taxon>Bacteria</taxon>
        <taxon>Bacillati</taxon>
        <taxon>Actinomycetota</taxon>
        <taxon>Actinomycetes</taxon>
        <taxon>Mycobacteriales</taxon>
        <taxon>Nocardiaceae</taxon>
        <taxon>Nocardia</taxon>
    </lineage>
</organism>
<dbReference type="AlphaFoldDB" id="A0A4R1F8J6"/>